<gene>
    <name evidence="3" type="ORF">L873DRAFT_569949</name>
</gene>
<feature type="compositionally biased region" description="Low complexity" evidence="1">
    <location>
        <begin position="65"/>
        <end position="76"/>
    </location>
</feature>
<feature type="transmembrane region" description="Helical" evidence="2">
    <location>
        <begin position="908"/>
        <end position="933"/>
    </location>
</feature>
<feature type="compositionally biased region" description="Basic and acidic residues" evidence="1">
    <location>
        <begin position="473"/>
        <end position="483"/>
    </location>
</feature>
<protein>
    <submittedName>
        <fullName evidence="3">Uncharacterized protein</fullName>
    </submittedName>
</protein>
<feature type="compositionally biased region" description="Low complexity" evidence="1">
    <location>
        <begin position="341"/>
        <end position="354"/>
    </location>
</feature>
<feature type="compositionally biased region" description="Basic residues" evidence="1">
    <location>
        <begin position="429"/>
        <end position="438"/>
    </location>
</feature>
<feature type="compositionally biased region" description="Basic and acidic residues" evidence="1">
    <location>
        <begin position="561"/>
        <end position="579"/>
    </location>
</feature>
<feature type="region of interest" description="Disordered" evidence="1">
    <location>
        <begin position="638"/>
        <end position="673"/>
    </location>
</feature>
<evidence type="ECO:0000313" key="3">
    <source>
        <dbReference type="EMBL" id="RPB01985.1"/>
    </source>
</evidence>
<dbReference type="EMBL" id="ML120370">
    <property type="protein sequence ID" value="RPB01985.1"/>
    <property type="molecule type" value="Genomic_DNA"/>
</dbReference>
<dbReference type="AlphaFoldDB" id="A0A3N4K7R1"/>
<feature type="compositionally biased region" description="Polar residues" evidence="1">
    <location>
        <begin position="460"/>
        <end position="472"/>
    </location>
</feature>
<feature type="compositionally biased region" description="Polar residues" evidence="1">
    <location>
        <begin position="232"/>
        <end position="241"/>
    </location>
</feature>
<proteinExistence type="predicted"/>
<dbReference type="OrthoDB" id="5378626at2759"/>
<name>A0A3N4K7R1_9PEZI</name>
<feature type="transmembrane region" description="Helical" evidence="2">
    <location>
        <begin position="854"/>
        <end position="874"/>
    </location>
</feature>
<evidence type="ECO:0000256" key="2">
    <source>
        <dbReference type="SAM" id="Phobius"/>
    </source>
</evidence>
<feature type="transmembrane region" description="Helical" evidence="2">
    <location>
        <begin position="945"/>
        <end position="968"/>
    </location>
</feature>
<keyword evidence="4" id="KW-1185">Reference proteome</keyword>
<feature type="compositionally biased region" description="Low complexity" evidence="1">
    <location>
        <begin position="142"/>
        <end position="152"/>
    </location>
</feature>
<feature type="region of interest" description="Disordered" evidence="1">
    <location>
        <begin position="1"/>
        <end position="160"/>
    </location>
</feature>
<keyword evidence="2" id="KW-0472">Membrane</keyword>
<dbReference type="Proteomes" id="UP000276215">
    <property type="component" value="Unassembled WGS sequence"/>
</dbReference>
<feature type="compositionally biased region" description="Polar residues" evidence="1">
    <location>
        <begin position="385"/>
        <end position="407"/>
    </location>
</feature>
<feature type="compositionally biased region" description="Polar residues" evidence="1">
    <location>
        <begin position="194"/>
        <end position="218"/>
    </location>
</feature>
<evidence type="ECO:0000313" key="4">
    <source>
        <dbReference type="Proteomes" id="UP000276215"/>
    </source>
</evidence>
<sequence>MLHTTSPGSKIERRTSSGAVTGRSRAALSSARNISGASASGTGANGHSRAVSDTKALQQHVHKISGPASPSLSAFSSPPPQSQHPPKKPSSLPDSSNIQPCGFDTLSVDSASVASVDSVGQPRVRRLCSTENRRPFVPPPCRQSSISRSSPSHNKDLGGACTGRLTEQALRDQEAIQRGDLENRVPKTHAAPYQTINSTLQRSTSQNFGEDTIMTSSPPEEYMGNGRDRPKSSASTYSDPTQKAEARSNFGMPEKPRRKTLNVDASKIEQRGNRGAENVAQGNATKAFGARSERTPFGGGVRAPGSVDLGSYEDSEHRRLPQPAAEGSKEKVKSTGGNRDSTSSNRPTPTPTASNEKPPFQFTTTRAEEKARSAQEQSDSHAKQHSGSPSNASRYGSSTLPRANSSPKDPKPPRQAISNIPSPSPDRHLSRKDKKHLPKTVVSPIPAKQQNQKSSHKRNATTSTIRTFSSEQDIGKARDERNRCSSAASVRTTTRGKLPSRSASAASTMEAESSPEVAPSEALMADTNFEHPIPTETLEAIRKESRTRRSSGASTDWIDIVSDHGGDFSSRKPARDKQRSSGLSSTNESTLKAGNYKDSNFETQAQESSPEINNADDISARSDFGGFAQSFLKRPSEADYEDLVPATGAGNVPTSRYTPTPSPSKRRDTRKKDITISRGFQEIKLARKSRLEEEDSDVDSLQYLLENDQDFSALFAKVDDDEDDTALLLANLPTYRPPAAQKLKVRPRVEAEAGDQTWEQERAVHEKLMGRLRTLHLEVRSATRGLDVLEGFLDGAGSSGDLSECWDDATQRKEYMRRLRKEEQNQRLILERRMRQRVALLGTPLPWSKWLVKWGFIAFLVVIVWYLLELAVFLHSMPPSYSSIAIERKPLPEFGALSSHLILKPVRFIFNSTAWLIQHGIIATLNLISVFLLKPVRFIFNSIAWLIQHGIIATLNLISAFLLTFFVFCKTTISTVLPYAWRTVTAIVTSLFSSSDQVLN</sequence>
<keyword evidence="2" id="KW-0812">Transmembrane</keyword>
<feature type="compositionally biased region" description="Polar residues" evidence="1">
    <location>
        <begin position="484"/>
        <end position="495"/>
    </location>
</feature>
<feature type="compositionally biased region" description="Polar residues" evidence="1">
    <location>
        <begin position="580"/>
        <end position="612"/>
    </location>
</feature>
<reference evidence="3 4" key="1">
    <citation type="journal article" date="2018" name="Nat. Ecol. Evol.">
        <title>Pezizomycetes genomes reveal the molecular basis of ectomycorrhizal truffle lifestyle.</title>
        <authorList>
            <person name="Murat C."/>
            <person name="Payen T."/>
            <person name="Noel B."/>
            <person name="Kuo A."/>
            <person name="Morin E."/>
            <person name="Chen J."/>
            <person name="Kohler A."/>
            <person name="Krizsan K."/>
            <person name="Balestrini R."/>
            <person name="Da Silva C."/>
            <person name="Montanini B."/>
            <person name="Hainaut M."/>
            <person name="Levati E."/>
            <person name="Barry K.W."/>
            <person name="Belfiori B."/>
            <person name="Cichocki N."/>
            <person name="Clum A."/>
            <person name="Dockter R.B."/>
            <person name="Fauchery L."/>
            <person name="Guy J."/>
            <person name="Iotti M."/>
            <person name="Le Tacon F."/>
            <person name="Lindquist E.A."/>
            <person name="Lipzen A."/>
            <person name="Malagnac F."/>
            <person name="Mello A."/>
            <person name="Molinier V."/>
            <person name="Miyauchi S."/>
            <person name="Poulain J."/>
            <person name="Riccioni C."/>
            <person name="Rubini A."/>
            <person name="Sitrit Y."/>
            <person name="Splivallo R."/>
            <person name="Traeger S."/>
            <person name="Wang M."/>
            <person name="Zifcakova L."/>
            <person name="Wipf D."/>
            <person name="Zambonelli A."/>
            <person name="Paolocci F."/>
            <person name="Nowrousian M."/>
            <person name="Ottonello S."/>
            <person name="Baldrian P."/>
            <person name="Spatafora J.W."/>
            <person name="Henrissat B."/>
            <person name="Nagy L.G."/>
            <person name="Aury J.M."/>
            <person name="Wincker P."/>
            <person name="Grigoriev I.V."/>
            <person name="Bonfante P."/>
            <person name="Martin F.M."/>
        </authorList>
    </citation>
    <scope>NUCLEOTIDE SEQUENCE [LARGE SCALE GENOMIC DNA]</scope>
    <source>
        <strain evidence="3 4">120613-1</strain>
    </source>
</reference>
<evidence type="ECO:0000256" key="1">
    <source>
        <dbReference type="SAM" id="MobiDB-lite"/>
    </source>
</evidence>
<organism evidence="3 4">
    <name type="scientific">Choiromyces venosus 120613-1</name>
    <dbReference type="NCBI Taxonomy" id="1336337"/>
    <lineage>
        <taxon>Eukaryota</taxon>
        <taxon>Fungi</taxon>
        <taxon>Dikarya</taxon>
        <taxon>Ascomycota</taxon>
        <taxon>Pezizomycotina</taxon>
        <taxon>Pezizomycetes</taxon>
        <taxon>Pezizales</taxon>
        <taxon>Tuberaceae</taxon>
        <taxon>Choiromyces</taxon>
    </lineage>
</organism>
<keyword evidence="2" id="KW-1133">Transmembrane helix</keyword>
<feature type="compositionally biased region" description="Low complexity" evidence="1">
    <location>
        <begin position="500"/>
        <end position="522"/>
    </location>
</feature>
<feature type="compositionally biased region" description="Basic and acidic residues" evidence="1">
    <location>
        <begin position="366"/>
        <end position="382"/>
    </location>
</feature>
<feature type="compositionally biased region" description="Low complexity" evidence="1">
    <location>
        <begin position="107"/>
        <end position="119"/>
    </location>
</feature>
<accession>A0A3N4K7R1</accession>
<feature type="region of interest" description="Disordered" evidence="1">
    <location>
        <begin position="183"/>
        <end position="620"/>
    </location>
</feature>